<name>A0A7C8YMV1_OPUST</name>
<reference evidence="2" key="1">
    <citation type="journal article" date="2013" name="J. Plant Res.">
        <title>Effect of fungi and light on seed germination of three Opuntia species from semiarid lands of central Mexico.</title>
        <authorList>
            <person name="Delgado-Sanchez P."/>
            <person name="Jimenez-Bremont J.F."/>
            <person name="Guerrero-Gonzalez Mde L."/>
            <person name="Flores J."/>
        </authorList>
    </citation>
    <scope>NUCLEOTIDE SEQUENCE</scope>
    <source>
        <tissue evidence="2">Cladode</tissue>
    </source>
</reference>
<proteinExistence type="predicted"/>
<accession>A0A7C8YMV1</accession>
<protein>
    <submittedName>
        <fullName evidence="2">Uncharacterized protein</fullName>
    </submittedName>
</protein>
<feature type="compositionally biased region" description="Low complexity" evidence="1">
    <location>
        <begin position="103"/>
        <end position="117"/>
    </location>
</feature>
<evidence type="ECO:0000256" key="1">
    <source>
        <dbReference type="SAM" id="MobiDB-lite"/>
    </source>
</evidence>
<sequence length="139" mass="15562">MTHTKNVHNTGGHKHMLADRAEPTQGTNQLTRHSRERRSPPQTVGPQTQAGGPGRAHSRYQPADPHSSKHKLKSQLVDRAEPIQPTTQQLHKLKSPLVDRAEPTQPTTQQLQTQTEEPIGRPNDPAAQTQRQPLLWPKL</sequence>
<feature type="region of interest" description="Disordered" evidence="1">
    <location>
        <begin position="1"/>
        <end position="139"/>
    </location>
</feature>
<dbReference type="EMBL" id="GISG01038162">
    <property type="protein sequence ID" value="MBA4622279.1"/>
    <property type="molecule type" value="Transcribed_RNA"/>
</dbReference>
<evidence type="ECO:0000313" key="2">
    <source>
        <dbReference type="EMBL" id="MBA4622279.1"/>
    </source>
</evidence>
<dbReference type="AlphaFoldDB" id="A0A7C8YMV1"/>
<organism evidence="2">
    <name type="scientific">Opuntia streptacantha</name>
    <name type="common">Prickly pear cactus</name>
    <name type="synonym">Opuntia cardona</name>
    <dbReference type="NCBI Taxonomy" id="393608"/>
    <lineage>
        <taxon>Eukaryota</taxon>
        <taxon>Viridiplantae</taxon>
        <taxon>Streptophyta</taxon>
        <taxon>Embryophyta</taxon>
        <taxon>Tracheophyta</taxon>
        <taxon>Spermatophyta</taxon>
        <taxon>Magnoliopsida</taxon>
        <taxon>eudicotyledons</taxon>
        <taxon>Gunneridae</taxon>
        <taxon>Pentapetalae</taxon>
        <taxon>Caryophyllales</taxon>
        <taxon>Cactineae</taxon>
        <taxon>Cactaceae</taxon>
        <taxon>Opuntioideae</taxon>
        <taxon>Opuntia</taxon>
    </lineage>
</organism>
<feature type="compositionally biased region" description="Polar residues" evidence="1">
    <location>
        <begin position="40"/>
        <end position="50"/>
    </location>
</feature>
<reference evidence="2" key="2">
    <citation type="submission" date="2020-07" db="EMBL/GenBank/DDBJ databases">
        <authorList>
            <person name="Vera ALvarez R."/>
            <person name="Arias-Moreno D.M."/>
            <person name="Jimenez-Jacinto V."/>
            <person name="Jimenez-Bremont J.F."/>
            <person name="Swaminathan K."/>
            <person name="Moose S.P."/>
            <person name="Guerrero-Gonzalez M.L."/>
            <person name="Marino-Ramirez L."/>
            <person name="Landsman D."/>
            <person name="Rodriguez-Kessler M."/>
            <person name="Delgado-Sanchez P."/>
        </authorList>
    </citation>
    <scope>NUCLEOTIDE SEQUENCE</scope>
    <source>
        <tissue evidence="2">Cladode</tissue>
    </source>
</reference>